<comment type="caution">
    <text evidence="1">The sequence shown here is derived from an EMBL/GenBank/DDBJ whole genome shotgun (WGS) entry which is preliminary data.</text>
</comment>
<proteinExistence type="predicted"/>
<sequence>MGQRHQLFAIAKVGEHYRSLAAVHHQWLYGLSAVRQCALILQIFGHGENRLALQQELRLAEEYYRDKDAPQDPPKLSWAEGGICPFPFITTCLMMGTSFNQETSHASVVHEEPFGMGFDQGDNNDGITVIDITDLNNVKYCFVNFTGDYADENGEPQGPLYQPLTGWQYIKNYYAEDNATVQARAHIPNSLDTKPLIDIATLAETWPWGQWELGDAAPRDTKQPDHQPVMKSLVEKSMEKMVEALLVSDDVDEFNAAKDQLQTIPNSAATLRKILPSRGDQVGKTPHSLWLLGFAYMGETHLDWGLFPNLDLAGLKSVFEAGSFASVELLNLSGTLTSQSPSELLPVLSGLTCLKSLYLMEKPDRLNDDSGAQVVLGLASLGICLSLEKLVVSSIMSISIRLKQWLPDITDAPTTLPGFPIAQLLVHHNNDDVNVRGQVVPYENFFLGDALLSPVRFVNGLLRYVQVLNSQRYIRGSGSGYELAACMALSSSEPGNKDVGEIGPLPATAYEYGKESYHSSLAHGYYSDMRNLKPGQWTVLLGRNAPPEGFQAPADKGFQYAFVRCKSEIKVRKPKDGERDEVKVDNLEVYSLREFLDETAQGSGSTGLEPLFNQLRLQVAKTDELPPDDGVLRRMSLEESRDLLLKFMDNIPQVDEVKEQVRLYR</sequence>
<reference evidence="1 2" key="1">
    <citation type="submission" date="2019-06" db="EMBL/GenBank/DDBJ databases">
        <authorList>
            <person name="Broberg M."/>
        </authorList>
    </citation>
    <scope>NUCLEOTIDE SEQUENCE [LARGE SCALE GENOMIC DNA]</scope>
</reference>
<protein>
    <submittedName>
        <fullName evidence="1">Uncharacterized protein</fullName>
    </submittedName>
</protein>
<keyword evidence="2" id="KW-1185">Reference proteome</keyword>
<dbReference type="EMBL" id="CABFNS010000798">
    <property type="protein sequence ID" value="VUC29121.1"/>
    <property type="molecule type" value="Genomic_DNA"/>
</dbReference>
<gene>
    <name evidence="1" type="ORF">CLO192961_LOCUS252173</name>
</gene>
<evidence type="ECO:0000313" key="1">
    <source>
        <dbReference type="EMBL" id="VUC29121.1"/>
    </source>
</evidence>
<accession>A0ABY6UGY5</accession>
<evidence type="ECO:0000313" key="2">
    <source>
        <dbReference type="Proteomes" id="UP000766486"/>
    </source>
</evidence>
<organism evidence="1 2">
    <name type="scientific">Bionectria ochroleuca</name>
    <name type="common">Gliocladium roseum</name>
    <dbReference type="NCBI Taxonomy" id="29856"/>
    <lineage>
        <taxon>Eukaryota</taxon>
        <taxon>Fungi</taxon>
        <taxon>Dikarya</taxon>
        <taxon>Ascomycota</taxon>
        <taxon>Pezizomycotina</taxon>
        <taxon>Sordariomycetes</taxon>
        <taxon>Hypocreomycetidae</taxon>
        <taxon>Hypocreales</taxon>
        <taxon>Bionectriaceae</taxon>
        <taxon>Clonostachys</taxon>
    </lineage>
</organism>
<dbReference type="Proteomes" id="UP000766486">
    <property type="component" value="Unassembled WGS sequence"/>
</dbReference>
<name>A0ABY6UGY5_BIOOC</name>